<reference evidence="4" key="1">
    <citation type="submission" date="2025-08" db="UniProtKB">
        <authorList>
            <consortium name="RefSeq"/>
        </authorList>
    </citation>
    <scope>IDENTIFICATION</scope>
</reference>
<dbReference type="SUPFAM" id="SSF49785">
    <property type="entry name" value="Galactose-binding domain-like"/>
    <property type="match status" value="1"/>
</dbReference>
<sequence length="538" mass="57117">MPLVKIDYVVSFSSEDPINSITIGAYHVAVIEVLVGSSEKPNDPFEVLVPSCVLLAPAASRRGDSVECVRSFGAAQLAGAAARRWDRVRLACSQPYNKHCQFGLAFVHISSSDSQPQPAPPAPPVSRLLQLGADGSSDEEFRPGELFASHRRQGGSQSTDSQIRQASSQALNNISDASSKLTRAHIERRAPPAPRGADQQSGARPGGNEHAAGGRTGGSSRPPADERAGSSAGPAAAAHKRKRSDEPGPVCAELGSVLAGAAVALSGYVDPRRAALRSAALQLGARYLRDWGPACTHLVCAFPNTPKLRALRAAGGCAVAVTGEWLEQCVRRRRRLPWRWFAVEPQQRQPAPPLSDASEGDTDDEIEKVLEQQQGNKRRRSGTPDATGPADAVDAGGSTDAADGAGQMDASTDSDVTFVRDERVRAQISLHSDSDATDEEERAHHADSELITRELPHFWAGRTFLLAARLPPRAAARLSRYVRAYGGLVLQESQLQADSSVQYVVGGAGEAAGAGARRVSPAWVWRQHARQGLAAAPP</sequence>
<feature type="compositionally biased region" description="Low complexity" evidence="1">
    <location>
        <begin position="390"/>
        <end position="406"/>
    </location>
</feature>
<dbReference type="Proteomes" id="UP001652582">
    <property type="component" value="Chromosome 16"/>
</dbReference>
<dbReference type="SUPFAM" id="SSF52113">
    <property type="entry name" value="BRCT domain"/>
    <property type="match status" value="1"/>
</dbReference>
<dbReference type="Pfam" id="PF01834">
    <property type="entry name" value="XRCC1_N"/>
    <property type="match status" value="1"/>
</dbReference>
<dbReference type="GeneID" id="112056098"/>
<dbReference type="PANTHER" id="PTHR11370:SF5">
    <property type="entry name" value="DNA REPAIR PROTEIN XRCC1"/>
    <property type="match status" value="1"/>
</dbReference>
<evidence type="ECO:0000313" key="3">
    <source>
        <dbReference type="Proteomes" id="UP001652582"/>
    </source>
</evidence>
<dbReference type="Gene3D" id="2.60.120.260">
    <property type="entry name" value="Galactose-binding domain-like"/>
    <property type="match status" value="1"/>
</dbReference>
<dbReference type="RefSeq" id="XP_052742249.1">
    <property type="nucleotide sequence ID" value="XM_052886289.1"/>
</dbReference>
<dbReference type="Gene3D" id="3.40.50.10190">
    <property type="entry name" value="BRCT domain"/>
    <property type="match status" value="2"/>
</dbReference>
<feature type="region of interest" description="Disordered" evidence="1">
    <location>
        <begin position="371"/>
        <end position="417"/>
    </location>
</feature>
<feature type="domain" description="BRCT" evidence="2">
    <location>
        <begin position="253"/>
        <end position="343"/>
    </location>
</feature>
<organism evidence="3 4">
    <name type="scientific">Bicyclus anynana</name>
    <name type="common">Squinting bush brown butterfly</name>
    <dbReference type="NCBI Taxonomy" id="110368"/>
    <lineage>
        <taxon>Eukaryota</taxon>
        <taxon>Metazoa</taxon>
        <taxon>Ecdysozoa</taxon>
        <taxon>Arthropoda</taxon>
        <taxon>Hexapoda</taxon>
        <taxon>Insecta</taxon>
        <taxon>Pterygota</taxon>
        <taxon>Neoptera</taxon>
        <taxon>Endopterygota</taxon>
        <taxon>Lepidoptera</taxon>
        <taxon>Glossata</taxon>
        <taxon>Ditrysia</taxon>
        <taxon>Papilionoidea</taxon>
        <taxon>Nymphalidae</taxon>
        <taxon>Satyrinae</taxon>
        <taxon>Satyrini</taxon>
        <taxon>Mycalesina</taxon>
        <taxon>Bicyclus</taxon>
    </lineage>
</organism>
<dbReference type="InterPro" id="IPR036420">
    <property type="entry name" value="BRCT_dom_sf"/>
</dbReference>
<dbReference type="PROSITE" id="PS50172">
    <property type="entry name" value="BRCT"/>
    <property type="match status" value="1"/>
</dbReference>
<proteinExistence type="predicted"/>
<evidence type="ECO:0000313" key="4">
    <source>
        <dbReference type="RefSeq" id="XP_052742249.1"/>
    </source>
</evidence>
<keyword evidence="3" id="KW-1185">Reference proteome</keyword>
<gene>
    <name evidence="4" type="primary">LOC112056098</name>
</gene>
<accession>A0ABM3LT49</accession>
<evidence type="ECO:0000259" key="2">
    <source>
        <dbReference type="PROSITE" id="PS50172"/>
    </source>
</evidence>
<protein>
    <submittedName>
        <fullName evidence="4">DNA repair protein XRCC1 isoform X1</fullName>
    </submittedName>
</protein>
<dbReference type="InterPro" id="IPR002706">
    <property type="entry name" value="Xrcc1_N"/>
</dbReference>
<dbReference type="PANTHER" id="PTHR11370">
    <property type="entry name" value="DNA-REPAIR PROTEIN XRCC1"/>
    <property type="match status" value="1"/>
</dbReference>
<name>A0ABM3LT49_BICAN</name>
<dbReference type="InterPro" id="IPR001357">
    <property type="entry name" value="BRCT_dom"/>
</dbReference>
<evidence type="ECO:0000256" key="1">
    <source>
        <dbReference type="SAM" id="MobiDB-lite"/>
    </source>
</evidence>
<feature type="compositionally biased region" description="Polar residues" evidence="1">
    <location>
        <begin position="154"/>
        <end position="181"/>
    </location>
</feature>
<feature type="region of interest" description="Disordered" evidence="1">
    <location>
        <begin position="111"/>
        <end position="249"/>
    </location>
</feature>
<dbReference type="SMART" id="SM00292">
    <property type="entry name" value="BRCT"/>
    <property type="match status" value="2"/>
</dbReference>
<dbReference type="InterPro" id="IPR008979">
    <property type="entry name" value="Galactose-bd-like_sf"/>
</dbReference>